<dbReference type="Proteomes" id="UP000006757">
    <property type="component" value="Unassembled WGS sequence"/>
</dbReference>
<evidence type="ECO:0000256" key="1">
    <source>
        <dbReference type="SAM" id="MobiDB-lite"/>
    </source>
</evidence>
<dbReference type="AlphaFoldDB" id="K1VNZ9"/>
<comment type="caution">
    <text evidence="4">The sequence shown here is derived from an EMBL/GenBank/DDBJ whole genome shotgun (WGS) entry which is preliminary data.</text>
</comment>
<reference evidence="4 5" key="1">
    <citation type="journal article" date="2012" name="Eukaryot. Cell">
        <title>Genome sequence of the Trichosporon asahii environmental strain CBS 8904.</title>
        <authorList>
            <person name="Yang R.Y."/>
            <person name="Li H.T."/>
            <person name="Zhu H."/>
            <person name="Zhou G.P."/>
            <person name="Wang M."/>
            <person name="Wang L."/>
        </authorList>
    </citation>
    <scope>NUCLEOTIDE SEQUENCE [LARGE SCALE GENOMIC DNA]</scope>
    <source>
        <strain evidence="4 5">CBS 8904</strain>
    </source>
</reference>
<sequence length="547" mass="59744">MLTAFAFLLVVAVTQATDSSVFNDTITFWADDLSPMVVFPWFTSDSEEDWLYRSLNGERYPSLSGSLEDGTTASYAFNFVGTGFSIEGGLDEDSGTVRVWNERAAGEEEDKDFKFSSHIDSVTTLVEEDVSAFPRAWHGRVNVPSEDEPIFTFQAMRFRVPILTQAYVQIRVAPDFLRPPDLLVMQPQSHVVLISQNKQVTKSINVTTISPELDSALVEAGYSSRKDGDPASADEKMVEDGVLWLSKNSELSYKIPKNTTLVEVLGPVGVHGTLGDDRQECVAHLEPPPFWWTKKRLPFSASLKTQNRVKQTLFLLPLDPTVEHKLYVTSSHANVTCRVHGLTHSDYNLGKPPEKEPVTIGLTKGATAAAAVGSLFGGLLCGLLGATLLFRRDPRRRELEECRATLEVDSHPQPEVVTPFLPPTPHYADTSDAGETASSIRRAPLVVNPPPTPPTPPPKPPHLSSPTSPKSSGLGSLSGSFHAEGAPPHLVIDEMPVAGPSNPARNYPPTAQEQDDEFATRQLLPPMYRSEWGDQHPVASSSTKGGV</sequence>
<feature type="compositionally biased region" description="Low complexity" evidence="1">
    <location>
        <begin position="464"/>
        <end position="480"/>
    </location>
</feature>
<dbReference type="HOGENOM" id="CLU_515998_0_0_1"/>
<proteinExistence type="predicted"/>
<keyword evidence="3" id="KW-0732">Signal</keyword>
<keyword evidence="5" id="KW-1185">Reference proteome</keyword>
<evidence type="ECO:0008006" key="6">
    <source>
        <dbReference type="Google" id="ProtNLM"/>
    </source>
</evidence>
<feature type="signal peptide" evidence="3">
    <location>
        <begin position="1"/>
        <end position="16"/>
    </location>
</feature>
<evidence type="ECO:0000256" key="2">
    <source>
        <dbReference type="SAM" id="Phobius"/>
    </source>
</evidence>
<evidence type="ECO:0000256" key="3">
    <source>
        <dbReference type="SAM" id="SignalP"/>
    </source>
</evidence>
<gene>
    <name evidence="4" type="ORF">A1Q2_04650</name>
</gene>
<feature type="transmembrane region" description="Helical" evidence="2">
    <location>
        <begin position="368"/>
        <end position="390"/>
    </location>
</feature>
<feature type="region of interest" description="Disordered" evidence="1">
    <location>
        <begin position="409"/>
        <end position="547"/>
    </location>
</feature>
<keyword evidence="2" id="KW-0812">Transmembrane</keyword>
<keyword evidence="2" id="KW-1133">Transmembrane helix</keyword>
<organism evidence="4 5">
    <name type="scientific">Trichosporon asahii var. asahii (strain CBS 8904)</name>
    <name type="common">Yeast</name>
    <dbReference type="NCBI Taxonomy" id="1220162"/>
    <lineage>
        <taxon>Eukaryota</taxon>
        <taxon>Fungi</taxon>
        <taxon>Dikarya</taxon>
        <taxon>Basidiomycota</taxon>
        <taxon>Agaricomycotina</taxon>
        <taxon>Tremellomycetes</taxon>
        <taxon>Trichosporonales</taxon>
        <taxon>Trichosporonaceae</taxon>
        <taxon>Trichosporon</taxon>
    </lineage>
</organism>
<evidence type="ECO:0000313" key="5">
    <source>
        <dbReference type="Proteomes" id="UP000006757"/>
    </source>
</evidence>
<accession>K1VNZ9</accession>
<feature type="chain" id="PRO_5003852299" description="Ig-like domain-containing protein" evidence="3">
    <location>
        <begin position="17"/>
        <end position="547"/>
    </location>
</feature>
<name>K1VNZ9_TRIAC</name>
<keyword evidence="2" id="KW-0472">Membrane</keyword>
<dbReference type="InParanoid" id="K1VNZ9"/>
<evidence type="ECO:0000313" key="4">
    <source>
        <dbReference type="EMBL" id="EKD01152.1"/>
    </source>
</evidence>
<protein>
    <recommendedName>
        <fullName evidence="6">Ig-like domain-containing protein</fullName>
    </recommendedName>
</protein>
<feature type="compositionally biased region" description="Polar residues" evidence="1">
    <location>
        <begin position="538"/>
        <end position="547"/>
    </location>
</feature>
<dbReference type="EMBL" id="AMBO01000325">
    <property type="protein sequence ID" value="EKD01152.1"/>
    <property type="molecule type" value="Genomic_DNA"/>
</dbReference>
<feature type="compositionally biased region" description="Pro residues" evidence="1">
    <location>
        <begin position="447"/>
        <end position="463"/>
    </location>
</feature>